<dbReference type="Pfam" id="PF13802">
    <property type="entry name" value="Gal_mutarotas_2"/>
    <property type="match status" value="1"/>
</dbReference>
<sequence length="948" mass="106180">MTVTCFMTERSQLLCLIYGTDYFRSSDRTRMPGEAGCGGGIWYLTLLNPASIMPVITERDLTSLVLPSSASKLQDGTVIKSFSLVSGPETQFPDFEWKIEFPLPNAYRILLTGPDRPRPPHDNLNAPPDFSSFRLVSLDRDGCSAVFDFPEVNDTSCHHSGLVEEKLQLRLRWGYQLHSEVVRIDAEQTNCQNSDDDEQAIDQPRTVETPVIRDLEARPWALTEHGIIRHWSLDRTRLHLGLGEKAAPMDLTGRSFVLHAADSAWYDAYRTDPLYKHTPFLISTPRPSQSFEQGITYAIAHGTNGTATWDIGAEIDYPSGGWSKRFIQDWGGLEEWVMFGRGVEGVTKTFAQLAGKPMLVGRDWLGYLGSTMLLSDKDNAQELLEEWPEMCVKYDIPCSAMHLSSGFTVDEKSQNRWTFYLNTTRYPDFKGLMKIYHQAGMKLIPNVKPYLLRTHPASDRLIKAEGLYYDLLTKGPSKQNLWSSGEAESGAGSWADFTSAETRKWWAEGVQKFVDLGVDGMWDDNSEFYTRDDELLFKNDMPSGKREVTIDGPVKTGLMGRLLSNELMNKVSHDTLLAAAPTRRPFVLTRSGNVAAFKYACSTWSGDNLTSWHNLRGSQHIQLNSAMSLINSTGADVGGFCGDAPGPELFVRWVQLGVTHSRFCIHSGSYDTKGREKLNTPWMHPEVLPIVRQQIKWRYVMLPFINNLMWRAHNYASPTNAPLFYGPFSRDPNLYTPEILDGFNSWMGVGQLLVAPQLHEGGITQDVYFPKTSQGDQTLYFNLHAPFERYLAGEKKAIPTPIEHGALFAREGAVIPVGKPKATVTALSGDPRTHTDGVDVLLESEGGQVGIDDWRGVLLFPGRNGSVYTDDWIEDDGISAEPGTYNVSLTYTGNDETVDVSIKTEEKGFTPLWEGELHVILPIGDLRTVPGARKVAWEERDAWALKID</sequence>
<dbReference type="InterPro" id="IPR017853">
    <property type="entry name" value="GH"/>
</dbReference>
<comment type="similarity">
    <text evidence="2 4">Belongs to the glycosyl hydrolase 31 family.</text>
</comment>
<comment type="catalytic activity">
    <reaction evidence="1">
        <text>Hydrolysis of terminal, non-reducing (1-&gt;4)-linked alpha-D-glucose residues with release of alpha-D-glucose.</text>
        <dbReference type="EC" id="3.2.1.20"/>
    </reaction>
</comment>
<dbReference type="PANTHER" id="PTHR22762:SF165">
    <property type="entry name" value="PUTATIVE (AFU_ORTHOLOGUE AFUA_1G06560)-RELATED"/>
    <property type="match status" value="1"/>
</dbReference>
<dbReference type="SUPFAM" id="SSF51445">
    <property type="entry name" value="(Trans)glycosidases"/>
    <property type="match status" value="1"/>
</dbReference>
<dbReference type="Gene3D" id="2.60.40.4040">
    <property type="match status" value="1"/>
</dbReference>
<dbReference type="EMBL" id="JAPDFR010000008">
    <property type="protein sequence ID" value="KAK0383899.1"/>
    <property type="molecule type" value="Genomic_DNA"/>
</dbReference>
<evidence type="ECO:0000256" key="4">
    <source>
        <dbReference type="RuleBase" id="RU361185"/>
    </source>
</evidence>
<dbReference type="GO" id="GO:0005975">
    <property type="term" value="P:carbohydrate metabolic process"/>
    <property type="evidence" value="ECO:0007669"/>
    <property type="project" value="InterPro"/>
</dbReference>
<comment type="caution">
    <text evidence="7">The sequence shown here is derived from an EMBL/GenBank/DDBJ whole genome shotgun (WGS) entry which is preliminary data.</text>
</comment>
<keyword evidence="8" id="KW-1185">Reference proteome</keyword>
<name>A0AA39L4S2_SARSR</name>
<dbReference type="Gene3D" id="3.20.20.80">
    <property type="entry name" value="Glycosidases"/>
    <property type="match status" value="1"/>
</dbReference>
<evidence type="ECO:0000259" key="6">
    <source>
        <dbReference type="Pfam" id="PF13802"/>
    </source>
</evidence>
<keyword evidence="4" id="KW-0378">Hydrolase</keyword>
<dbReference type="InterPro" id="IPR025887">
    <property type="entry name" value="Glyco_hydro_31_N_dom"/>
</dbReference>
<dbReference type="Proteomes" id="UP001175261">
    <property type="component" value="Unassembled WGS sequence"/>
</dbReference>
<evidence type="ECO:0000256" key="3">
    <source>
        <dbReference type="ARBA" id="ARBA00012741"/>
    </source>
</evidence>
<dbReference type="EC" id="3.2.1.20" evidence="3"/>
<dbReference type="CDD" id="cd14752">
    <property type="entry name" value="GH31_N"/>
    <property type="match status" value="1"/>
</dbReference>
<dbReference type="InterPro" id="IPR011013">
    <property type="entry name" value="Gal_mutarotase_sf_dom"/>
</dbReference>
<proteinExistence type="inferred from homology"/>
<dbReference type="Pfam" id="PF01055">
    <property type="entry name" value="Glyco_hydro_31_2nd"/>
    <property type="match status" value="1"/>
</dbReference>
<dbReference type="GO" id="GO:0030246">
    <property type="term" value="F:carbohydrate binding"/>
    <property type="evidence" value="ECO:0007669"/>
    <property type="project" value="InterPro"/>
</dbReference>
<gene>
    <name evidence="7" type="ORF">NLU13_7991</name>
</gene>
<evidence type="ECO:0000256" key="1">
    <source>
        <dbReference type="ARBA" id="ARBA00001657"/>
    </source>
</evidence>
<dbReference type="PANTHER" id="PTHR22762">
    <property type="entry name" value="ALPHA-GLUCOSIDASE"/>
    <property type="match status" value="1"/>
</dbReference>
<evidence type="ECO:0000313" key="8">
    <source>
        <dbReference type="Proteomes" id="UP001175261"/>
    </source>
</evidence>
<dbReference type="Gene3D" id="2.60.40.1760">
    <property type="entry name" value="glycosyl hydrolase (family 31)"/>
    <property type="match status" value="1"/>
</dbReference>
<accession>A0AA39L4S2</accession>
<reference evidence="7" key="1">
    <citation type="submission" date="2022-10" db="EMBL/GenBank/DDBJ databases">
        <title>Determination and structural analysis of whole genome sequence of Sarocladium strictum F4-1.</title>
        <authorList>
            <person name="Hu L."/>
            <person name="Jiang Y."/>
        </authorList>
    </citation>
    <scope>NUCLEOTIDE SEQUENCE</scope>
    <source>
        <strain evidence="7">F4-1</strain>
    </source>
</reference>
<evidence type="ECO:0000313" key="7">
    <source>
        <dbReference type="EMBL" id="KAK0383899.1"/>
    </source>
</evidence>
<feature type="domain" description="Glycoside hydrolase family 31 N-terminal" evidence="6">
    <location>
        <begin position="232"/>
        <end position="284"/>
    </location>
</feature>
<evidence type="ECO:0000256" key="2">
    <source>
        <dbReference type="ARBA" id="ARBA00007806"/>
    </source>
</evidence>
<evidence type="ECO:0000259" key="5">
    <source>
        <dbReference type="Pfam" id="PF01055"/>
    </source>
</evidence>
<dbReference type="GO" id="GO:0004558">
    <property type="term" value="F:alpha-1,4-glucosidase activity"/>
    <property type="evidence" value="ECO:0007669"/>
    <property type="project" value="UniProtKB-EC"/>
</dbReference>
<dbReference type="SUPFAM" id="SSF74650">
    <property type="entry name" value="Galactose mutarotase-like"/>
    <property type="match status" value="1"/>
</dbReference>
<organism evidence="7 8">
    <name type="scientific">Sarocladium strictum</name>
    <name type="common">Black bundle disease fungus</name>
    <name type="synonym">Acremonium strictum</name>
    <dbReference type="NCBI Taxonomy" id="5046"/>
    <lineage>
        <taxon>Eukaryota</taxon>
        <taxon>Fungi</taxon>
        <taxon>Dikarya</taxon>
        <taxon>Ascomycota</taxon>
        <taxon>Pezizomycotina</taxon>
        <taxon>Sordariomycetes</taxon>
        <taxon>Hypocreomycetidae</taxon>
        <taxon>Hypocreales</taxon>
        <taxon>Sarocladiaceae</taxon>
        <taxon>Sarocladium</taxon>
    </lineage>
</organism>
<protein>
    <recommendedName>
        <fullName evidence="3">alpha-glucosidase</fullName>
        <ecNumber evidence="3">3.2.1.20</ecNumber>
    </recommendedName>
</protein>
<feature type="domain" description="Glycoside hydrolase family 31 TIM barrel" evidence="5">
    <location>
        <begin position="365"/>
        <end position="706"/>
    </location>
</feature>
<dbReference type="AlphaFoldDB" id="A0AA39L4S2"/>
<keyword evidence="4" id="KW-0326">Glycosidase</keyword>
<dbReference type="InterPro" id="IPR000322">
    <property type="entry name" value="Glyco_hydro_31_TIM"/>
</dbReference>